<reference evidence="6 7" key="1">
    <citation type="submission" date="2018-12" db="EMBL/GenBank/DDBJ databases">
        <title>Genome of Verticillium dahliae isolate Getta Getta.</title>
        <authorList>
            <person name="Gardiner D.M."/>
        </authorList>
    </citation>
    <scope>NUCLEOTIDE SEQUENCE [LARGE SCALE GENOMIC DNA]</scope>
    <source>
        <strain evidence="6 7">Getta Getta</strain>
    </source>
</reference>
<feature type="compositionally biased region" description="Basic and acidic residues" evidence="4">
    <location>
        <begin position="342"/>
        <end position="360"/>
    </location>
</feature>
<feature type="compositionally biased region" description="Polar residues" evidence="4">
    <location>
        <begin position="288"/>
        <end position="298"/>
    </location>
</feature>
<evidence type="ECO:0000256" key="3">
    <source>
        <dbReference type="ARBA" id="ARBA00022833"/>
    </source>
</evidence>
<organism evidence="6 7">
    <name type="scientific">Verticillium dahliae</name>
    <name type="common">Verticillium wilt</name>
    <dbReference type="NCBI Taxonomy" id="27337"/>
    <lineage>
        <taxon>Eukaryota</taxon>
        <taxon>Fungi</taxon>
        <taxon>Dikarya</taxon>
        <taxon>Ascomycota</taxon>
        <taxon>Pezizomycotina</taxon>
        <taxon>Sordariomycetes</taxon>
        <taxon>Hypocreomycetidae</taxon>
        <taxon>Glomerellales</taxon>
        <taxon>Plectosphaerellaceae</taxon>
        <taxon>Verticillium</taxon>
    </lineage>
</organism>
<feature type="compositionally biased region" description="Basic and acidic residues" evidence="4">
    <location>
        <begin position="218"/>
        <end position="227"/>
    </location>
</feature>
<feature type="compositionally biased region" description="Low complexity" evidence="4">
    <location>
        <begin position="541"/>
        <end position="555"/>
    </location>
</feature>
<feature type="compositionally biased region" description="Polar residues" evidence="4">
    <location>
        <begin position="38"/>
        <end position="53"/>
    </location>
</feature>
<dbReference type="GO" id="GO:0033698">
    <property type="term" value="C:Rpd3L complex"/>
    <property type="evidence" value="ECO:0007669"/>
    <property type="project" value="TreeGrafter"/>
</dbReference>
<evidence type="ECO:0000259" key="5">
    <source>
        <dbReference type="SMART" id="SM00249"/>
    </source>
</evidence>
<dbReference type="Proteomes" id="UP000288725">
    <property type="component" value="Chromosome 2"/>
</dbReference>
<dbReference type="InterPro" id="IPR053051">
    <property type="entry name" value="HDAC_complex_subunit"/>
</dbReference>
<dbReference type="SMART" id="SM00726">
    <property type="entry name" value="UIM"/>
    <property type="match status" value="1"/>
</dbReference>
<protein>
    <recommendedName>
        <fullName evidence="5">Zinc finger PHD-type domain-containing protein</fullName>
    </recommendedName>
</protein>
<accession>A0A444S8E6</accession>
<feature type="compositionally biased region" description="Basic and acidic residues" evidence="4">
    <location>
        <begin position="476"/>
        <end position="485"/>
    </location>
</feature>
<dbReference type="Pfam" id="PF20826">
    <property type="entry name" value="PHD_5"/>
    <property type="match status" value="1"/>
</dbReference>
<name>A0A444S8E6_VERDA</name>
<evidence type="ECO:0000256" key="1">
    <source>
        <dbReference type="ARBA" id="ARBA00022723"/>
    </source>
</evidence>
<dbReference type="GO" id="GO:0061186">
    <property type="term" value="P:negative regulation of silent mating-type cassette heterochromatin formation"/>
    <property type="evidence" value="ECO:0007669"/>
    <property type="project" value="TreeGrafter"/>
</dbReference>
<gene>
    <name evidence="6" type="ORF">VDGE_00332</name>
</gene>
<keyword evidence="3" id="KW-0862">Zinc</keyword>
<dbReference type="GO" id="GO:0008270">
    <property type="term" value="F:zinc ion binding"/>
    <property type="evidence" value="ECO:0007669"/>
    <property type="project" value="UniProtKB-KW"/>
</dbReference>
<dbReference type="SUPFAM" id="SSF57903">
    <property type="entry name" value="FYVE/PHD zinc finger"/>
    <property type="match status" value="1"/>
</dbReference>
<proteinExistence type="predicted"/>
<evidence type="ECO:0000256" key="4">
    <source>
        <dbReference type="SAM" id="MobiDB-lite"/>
    </source>
</evidence>
<dbReference type="GO" id="GO:0070210">
    <property type="term" value="C:Rpd3L-Expanded complex"/>
    <property type="evidence" value="ECO:0007669"/>
    <property type="project" value="TreeGrafter"/>
</dbReference>
<dbReference type="Gene3D" id="3.30.40.10">
    <property type="entry name" value="Zinc/RING finger domain, C3HC4 (zinc finger)"/>
    <property type="match status" value="1"/>
</dbReference>
<evidence type="ECO:0000256" key="2">
    <source>
        <dbReference type="ARBA" id="ARBA00022771"/>
    </source>
</evidence>
<feature type="region of interest" description="Disordered" evidence="4">
    <location>
        <begin position="198"/>
        <end position="520"/>
    </location>
</feature>
<dbReference type="InterPro" id="IPR013083">
    <property type="entry name" value="Znf_RING/FYVE/PHD"/>
</dbReference>
<feature type="region of interest" description="Disordered" evidence="4">
    <location>
        <begin position="538"/>
        <end position="595"/>
    </location>
</feature>
<evidence type="ECO:0000313" key="7">
    <source>
        <dbReference type="Proteomes" id="UP000288725"/>
    </source>
</evidence>
<dbReference type="InterPro" id="IPR011011">
    <property type="entry name" value="Znf_FYVE_PHD"/>
</dbReference>
<dbReference type="AlphaFoldDB" id="A0A444S8E6"/>
<dbReference type="InterPro" id="IPR019786">
    <property type="entry name" value="Zinc_finger_PHD-type_CS"/>
</dbReference>
<comment type="caution">
    <text evidence="6">The sequence shown here is derived from an EMBL/GenBank/DDBJ whole genome shotgun (WGS) entry which is preliminary data.</text>
</comment>
<feature type="domain" description="Zinc finger PHD-type" evidence="5">
    <location>
        <begin position="105"/>
        <end position="181"/>
    </location>
</feature>
<feature type="compositionally biased region" description="Basic and acidic residues" evidence="4">
    <location>
        <begin position="258"/>
        <end position="270"/>
    </location>
</feature>
<feature type="compositionally biased region" description="Pro residues" evidence="4">
    <location>
        <begin position="412"/>
        <end position="439"/>
    </location>
</feature>
<dbReference type="PROSITE" id="PS50330">
    <property type="entry name" value="UIM"/>
    <property type="match status" value="1"/>
</dbReference>
<dbReference type="GO" id="GO:0061188">
    <property type="term" value="P:negative regulation of rDNA heterochromatin formation"/>
    <property type="evidence" value="ECO:0007669"/>
    <property type="project" value="TreeGrafter"/>
</dbReference>
<dbReference type="PANTHER" id="PTHR47793">
    <property type="entry name" value="HISTONE DEACETYLASE COMPLEX SUBUNIT CTI6"/>
    <property type="match status" value="1"/>
</dbReference>
<feature type="compositionally biased region" description="Low complexity" evidence="4">
    <location>
        <begin position="1"/>
        <end position="31"/>
    </location>
</feature>
<feature type="compositionally biased region" description="Basic residues" evidence="4">
    <location>
        <begin position="443"/>
        <end position="457"/>
    </location>
</feature>
<feature type="compositionally biased region" description="Basic residues" evidence="4">
    <location>
        <begin position="503"/>
        <end position="513"/>
    </location>
</feature>
<feature type="compositionally biased region" description="Low complexity" evidence="4">
    <location>
        <begin position="228"/>
        <end position="239"/>
    </location>
</feature>
<dbReference type="PANTHER" id="PTHR47793:SF1">
    <property type="entry name" value="HISTONE DEACETYLASE COMPLEX SUBUNIT CTI6"/>
    <property type="match status" value="1"/>
</dbReference>
<dbReference type="InterPro" id="IPR003903">
    <property type="entry name" value="UIM_dom"/>
</dbReference>
<feature type="compositionally biased region" description="Basic and acidic residues" evidence="4">
    <location>
        <begin position="74"/>
        <end position="84"/>
    </location>
</feature>
<keyword evidence="2" id="KW-0863">Zinc-finger</keyword>
<evidence type="ECO:0000313" key="6">
    <source>
        <dbReference type="EMBL" id="RXG49684.1"/>
    </source>
</evidence>
<feature type="compositionally biased region" description="Low complexity" evidence="4">
    <location>
        <begin position="398"/>
        <end position="411"/>
    </location>
</feature>
<dbReference type="PROSITE" id="PS01359">
    <property type="entry name" value="ZF_PHD_1"/>
    <property type="match status" value="1"/>
</dbReference>
<sequence>MAPLSPRRSSRARGNTLTQSTQSSSASSLSSRAERNTRSLIKTSSNKSTPTSASLSSEPLDEPEESVLPRRRTRAQEEIRDKIQADPYEMANDGDDIQEDDESVRCICGFDEYPGPPPFDDDVKSGKENPEADFFASIELSDEVSGLFVQCDICKVWQHGACVGIFTEESSPDEYFCEKCRKDLHKIHIASNSQRYSNYLPLGRQSRSSSRATSVAKDGTRSPKDSSARSARASSAAQAAKRRSTMNSRDAGYDEDEQLRRAIEASKEEAPDGQPSDLVPRRLKRGRSNSQDSNQLSLKRQRTSSPSMSPPPESNFAIEDNSEDDSTGRNGTSKKLRVLGNPKERTEREERDRQRLESANKRKGRADRRRADGIGAPTLPIEREGHSTAESEPAEDTAAVPAPARPVVKPNVEPPPPPPVEPTPSAAPTPDPTPAPPAPTGSTHKKSSRSHQKRAKGRNQYTKDRDDPEASPVRSMSRDTVRQEEAAVGGGTTKASGVDSAKHTARSKAHVHSKASLPDMKRRVAAFLDFISKTQIEMAGESSSGSGSSQNNSEQHSPRDTVPSAAETQANGVSESESKVAHHANGDSAAPAGGQDFKELSCVEMMDVLTRDLVKWQNQYAN</sequence>
<feature type="compositionally biased region" description="Polar residues" evidence="4">
    <location>
        <begin position="566"/>
        <end position="575"/>
    </location>
</feature>
<dbReference type="EMBL" id="RSDZ01000010">
    <property type="protein sequence ID" value="RXG49684.1"/>
    <property type="molecule type" value="Genomic_DNA"/>
</dbReference>
<dbReference type="InterPro" id="IPR001965">
    <property type="entry name" value="Znf_PHD"/>
</dbReference>
<dbReference type="SMART" id="SM00249">
    <property type="entry name" value="PHD"/>
    <property type="match status" value="1"/>
</dbReference>
<keyword evidence="1" id="KW-0479">Metal-binding</keyword>
<feature type="region of interest" description="Disordered" evidence="4">
    <location>
        <begin position="1"/>
        <end position="96"/>
    </location>
</feature>